<dbReference type="EMBL" id="FQZZ01000003">
    <property type="protein sequence ID" value="SHK08289.1"/>
    <property type="molecule type" value="Genomic_DNA"/>
</dbReference>
<accession>A0A1H0JN40</accession>
<reference evidence="3 4" key="1">
    <citation type="submission" date="2016-11" db="EMBL/GenBank/DDBJ databases">
        <authorList>
            <person name="Varghese N."/>
            <person name="Submissions S."/>
        </authorList>
    </citation>
    <scope>NUCLEOTIDE SEQUENCE [LARGE SCALE GENOMIC DNA]</scope>
    <source>
        <strain evidence="3 4">DSM 29620</strain>
    </source>
</reference>
<keyword evidence="4" id="KW-1185">Reference proteome</keyword>
<proteinExistence type="predicted"/>
<protein>
    <submittedName>
        <fullName evidence="3">Hint domain-containing protein</fullName>
    </submittedName>
</protein>
<feature type="compositionally biased region" description="Basic and acidic residues" evidence="1">
    <location>
        <begin position="439"/>
        <end position="448"/>
    </location>
</feature>
<feature type="region of interest" description="Disordered" evidence="1">
    <location>
        <begin position="439"/>
        <end position="464"/>
    </location>
</feature>
<dbReference type="Pfam" id="PF13403">
    <property type="entry name" value="Hint_2"/>
    <property type="match status" value="1"/>
</dbReference>
<evidence type="ECO:0000256" key="1">
    <source>
        <dbReference type="SAM" id="MobiDB-lite"/>
    </source>
</evidence>
<dbReference type="SUPFAM" id="SSF51294">
    <property type="entry name" value="Hedgehog/intein (Hint) domain"/>
    <property type="match status" value="1"/>
</dbReference>
<gene>
    <name evidence="3" type="ORF">SAMN05444142_103194</name>
</gene>
<feature type="domain" description="Hedgehog/Intein (Hint)" evidence="2">
    <location>
        <begin position="256"/>
        <end position="393"/>
    </location>
</feature>
<sequence>MQELIFRKTARRRQSARARPGTGESAKNATNPGIPAPPFASYLHIGGQIAAEWNNNANRRPARTAGHQAGSSRPVTERTIHIYSAQSVTITRAGGGATSQSNIIGNALNGDAFSWENPSDLEITVPGAGEAIALSFDDADGYLTDDPFSGSTVSDQLLTQPVTIDGVTYTPNEETVRWQTPPPVNVENEYEVTLFDDSGTAYRMVGVSITQGYTTTVVGITFEGAQPPPGTVLHYIQGVSSYGGSGMSTPITEAVPCFLAGTLIGTPFGPRPVETLAPGALVDTLDRGPMPLRWSGQSDACGLGPLAPVAIPQGALGNRRALLVSPNHRLFLRSILAELHFGHHEVLVPAKALIGLAGIARRPMPRARYVHLLLDSHEMLFSEGIASESLFTGAMAMGALDVQARAALHRACPGLDTRPMVLNRPALSRSETRLLLAAHDTRGSRPETARAAPFRIRGPRPIAA</sequence>
<evidence type="ECO:0000259" key="2">
    <source>
        <dbReference type="Pfam" id="PF13403"/>
    </source>
</evidence>
<dbReference type="Proteomes" id="UP000324252">
    <property type="component" value="Unassembled WGS sequence"/>
</dbReference>
<evidence type="ECO:0000313" key="3">
    <source>
        <dbReference type="EMBL" id="SHK08289.1"/>
    </source>
</evidence>
<dbReference type="InterPro" id="IPR028992">
    <property type="entry name" value="Hedgehog/Intein_dom"/>
</dbReference>
<dbReference type="InterPro" id="IPR036844">
    <property type="entry name" value="Hint_dom_sf"/>
</dbReference>
<dbReference type="AlphaFoldDB" id="A0A1H0JN40"/>
<organism evidence="3 4">
    <name type="scientific">Lutimaribacter pacificus</name>
    <dbReference type="NCBI Taxonomy" id="391948"/>
    <lineage>
        <taxon>Bacteria</taxon>
        <taxon>Pseudomonadati</taxon>
        <taxon>Pseudomonadota</taxon>
        <taxon>Alphaproteobacteria</taxon>
        <taxon>Rhodobacterales</taxon>
        <taxon>Roseobacteraceae</taxon>
        <taxon>Lutimaribacter</taxon>
    </lineage>
</organism>
<dbReference type="OrthoDB" id="6305173at2"/>
<name>A0A1H0JN40_9RHOB</name>
<evidence type="ECO:0000313" key="4">
    <source>
        <dbReference type="Proteomes" id="UP000324252"/>
    </source>
</evidence>
<feature type="region of interest" description="Disordered" evidence="1">
    <location>
        <begin position="1"/>
        <end position="34"/>
    </location>
</feature>